<keyword evidence="6 7" id="KW-0472">Membrane</keyword>
<feature type="transmembrane region" description="Helical" evidence="7">
    <location>
        <begin position="78"/>
        <end position="97"/>
    </location>
</feature>
<feature type="transmembrane region" description="Helical" evidence="7">
    <location>
        <begin position="35"/>
        <end position="58"/>
    </location>
</feature>
<keyword evidence="10" id="KW-1185">Reference proteome</keyword>
<keyword evidence="4 7" id="KW-0812">Transmembrane</keyword>
<feature type="transmembrane region" description="Helical" evidence="7">
    <location>
        <begin position="109"/>
        <end position="142"/>
    </location>
</feature>
<evidence type="ECO:0000256" key="7">
    <source>
        <dbReference type="SAM" id="Phobius"/>
    </source>
</evidence>
<reference evidence="9 10" key="1">
    <citation type="submission" date="2021-03" db="EMBL/GenBank/DDBJ databases">
        <title>Genomic Encyclopedia of Type Strains, Phase IV (KMG-IV): sequencing the most valuable type-strain genomes for metagenomic binning, comparative biology and taxonomic classification.</title>
        <authorList>
            <person name="Goeker M."/>
        </authorList>
    </citation>
    <scope>NUCLEOTIDE SEQUENCE [LARGE SCALE GENOMIC DNA]</scope>
    <source>
        <strain evidence="9 10">DSM 28650</strain>
    </source>
</reference>
<keyword evidence="3" id="KW-1003">Cell membrane</keyword>
<evidence type="ECO:0000313" key="10">
    <source>
        <dbReference type="Proteomes" id="UP001519308"/>
    </source>
</evidence>
<dbReference type="Pfam" id="PF02308">
    <property type="entry name" value="MgtC"/>
    <property type="match status" value="1"/>
</dbReference>
<dbReference type="InterPro" id="IPR003416">
    <property type="entry name" value="MgtC/SapB/SrpB/YhiD_fam"/>
</dbReference>
<dbReference type="EMBL" id="JAGGLL010000039">
    <property type="protein sequence ID" value="MBP2023843.1"/>
    <property type="molecule type" value="Genomic_DNA"/>
</dbReference>
<feature type="domain" description="MgtC/SapB/SrpB/YhiD N-terminal" evidence="8">
    <location>
        <begin position="10"/>
        <end position="146"/>
    </location>
</feature>
<proteinExistence type="inferred from homology"/>
<dbReference type="InterPro" id="IPR049177">
    <property type="entry name" value="MgtC_SapB_SrpB_YhiD_N"/>
</dbReference>
<accession>A0ABS4K7V0</accession>
<evidence type="ECO:0000256" key="3">
    <source>
        <dbReference type="ARBA" id="ARBA00022475"/>
    </source>
</evidence>
<evidence type="ECO:0000313" key="9">
    <source>
        <dbReference type="EMBL" id="MBP2023843.1"/>
    </source>
</evidence>
<dbReference type="RefSeq" id="WP_021282505.1">
    <property type="nucleotide sequence ID" value="NZ_JAGGLL010000039.1"/>
</dbReference>
<name>A0ABS4K7V0_9CLOT</name>
<protein>
    <submittedName>
        <fullName evidence="9">Mg2+ transporter-C (MgtC) family protein</fullName>
    </submittedName>
</protein>
<sequence>MSYGDILIRLMVAVFVGGLIGYEREYKQRPAGLRTHILVCVGAAVVSMIQISIGEWTILQTTINPALSEVFKVDYGRLGAQVITGVGFLGAGTIVHLKGSVKGLTTAATVWTVACLGLAVGLGFYFLSLAATFIIFITLIIFKKLEGKIIYKKKNIKLYVEFDNGIEGNKQLCQYFEKEAIEVLTVSMDMENEENKNFKFEYYINVPAALTNSSLICSLGLIEEVISFKLI</sequence>
<dbReference type="Proteomes" id="UP001519308">
    <property type="component" value="Unassembled WGS sequence"/>
</dbReference>
<comment type="similarity">
    <text evidence="2">Belongs to the MgtC/SapB family.</text>
</comment>
<evidence type="ECO:0000256" key="6">
    <source>
        <dbReference type="ARBA" id="ARBA00023136"/>
    </source>
</evidence>
<comment type="subcellular location">
    <subcellularLocation>
        <location evidence="1">Cell membrane</location>
        <topology evidence="1">Multi-pass membrane protein</topology>
    </subcellularLocation>
</comment>
<organism evidence="9 10">
    <name type="scientific">Clostridium punense</name>
    <dbReference type="NCBI Taxonomy" id="1054297"/>
    <lineage>
        <taxon>Bacteria</taxon>
        <taxon>Bacillati</taxon>
        <taxon>Bacillota</taxon>
        <taxon>Clostridia</taxon>
        <taxon>Eubacteriales</taxon>
        <taxon>Clostridiaceae</taxon>
        <taxon>Clostridium</taxon>
    </lineage>
</organism>
<evidence type="ECO:0000256" key="4">
    <source>
        <dbReference type="ARBA" id="ARBA00022692"/>
    </source>
</evidence>
<evidence type="ECO:0000256" key="2">
    <source>
        <dbReference type="ARBA" id="ARBA00009298"/>
    </source>
</evidence>
<evidence type="ECO:0000256" key="1">
    <source>
        <dbReference type="ARBA" id="ARBA00004651"/>
    </source>
</evidence>
<dbReference type="PANTHER" id="PTHR33778:SF1">
    <property type="entry name" value="MAGNESIUM TRANSPORTER YHID-RELATED"/>
    <property type="match status" value="1"/>
</dbReference>
<keyword evidence="5 7" id="KW-1133">Transmembrane helix</keyword>
<gene>
    <name evidence="9" type="ORF">J2Z44_003685</name>
</gene>
<dbReference type="PRINTS" id="PR01837">
    <property type="entry name" value="MGTCSAPBPROT"/>
</dbReference>
<comment type="caution">
    <text evidence="9">The sequence shown here is derived from an EMBL/GenBank/DDBJ whole genome shotgun (WGS) entry which is preliminary data.</text>
</comment>
<dbReference type="PANTHER" id="PTHR33778">
    <property type="entry name" value="PROTEIN MGTC"/>
    <property type="match status" value="1"/>
</dbReference>
<evidence type="ECO:0000256" key="5">
    <source>
        <dbReference type="ARBA" id="ARBA00022989"/>
    </source>
</evidence>
<feature type="transmembrane region" description="Helical" evidence="7">
    <location>
        <begin position="6"/>
        <end position="23"/>
    </location>
</feature>
<evidence type="ECO:0000259" key="8">
    <source>
        <dbReference type="Pfam" id="PF02308"/>
    </source>
</evidence>